<dbReference type="Proteomes" id="UP001597460">
    <property type="component" value="Unassembled WGS sequence"/>
</dbReference>
<reference evidence="4" key="1">
    <citation type="journal article" date="2019" name="Int. J. Syst. Evol. Microbiol.">
        <title>The Global Catalogue of Microorganisms (GCM) 10K type strain sequencing project: providing services to taxonomists for standard genome sequencing and annotation.</title>
        <authorList>
            <consortium name="The Broad Institute Genomics Platform"/>
            <consortium name="The Broad Institute Genome Sequencing Center for Infectious Disease"/>
            <person name="Wu L."/>
            <person name="Ma J."/>
        </authorList>
    </citation>
    <scope>NUCLEOTIDE SEQUENCE [LARGE SCALE GENOMIC DNA]</scope>
    <source>
        <strain evidence="4">KCTC 52042</strain>
    </source>
</reference>
<dbReference type="InterPro" id="IPR052515">
    <property type="entry name" value="Gfo/Idh/MocA_Oxidoreductase"/>
</dbReference>
<feature type="domain" description="Gfo/Idh/MocA-like oxidoreductase N-terminal" evidence="1">
    <location>
        <begin position="4"/>
        <end position="123"/>
    </location>
</feature>
<comment type="caution">
    <text evidence="3">The sequence shown here is derived from an EMBL/GenBank/DDBJ whole genome shotgun (WGS) entry which is preliminary data.</text>
</comment>
<evidence type="ECO:0000259" key="2">
    <source>
        <dbReference type="Pfam" id="PF22725"/>
    </source>
</evidence>
<organism evidence="3 4">
    <name type="scientific">Gracilimonas halophila</name>
    <dbReference type="NCBI Taxonomy" id="1834464"/>
    <lineage>
        <taxon>Bacteria</taxon>
        <taxon>Pseudomonadati</taxon>
        <taxon>Balneolota</taxon>
        <taxon>Balneolia</taxon>
        <taxon>Balneolales</taxon>
        <taxon>Balneolaceae</taxon>
        <taxon>Gracilimonas</taxon>
    </lineage>
</organism>
<dbReference type="InterPro" id="IPR036291">
    <property type="entry name" value="NAD(P)-bd_dom_sf"/>
</dbReference>
<dbReference type="PANTHER" id="PTHR43249:SF1">
    <property type="entry name" value="D-GLUCOSIDE 3-DEHYDROGENASE"/>
    <property type="match status" value="1"/>
</dbReference>
<evidence type="ECO:0000259" key="1">
    <source>
        <dbReference type="Pfam" id="PF01408"/>
    </source>
</evidence>
<name>A0ABW5JH13_9BACT</name>
<dbReference type="Pfam" id="PF22725">
    <property type="entry name" value="GFO_IDH_MocA_C3"/>
    <property type="match status" value="1"/>
</dbReference>
<dbReference type="EMBL" id="JBHULI010000022">
    <property type="protein sequence ID" value="MFD2532023.1"/>
    <property type="molecule type" value="Genomic_DNA"/>
</dbReference>
<dbReference type="SUPFAM" id="SSF51735">
    <property type="entry name" value="NAD(P)-binding Rossmann-fold domains"/>
    <property type="match status" value="1"/>
</dbReference>
<evidence type="ECO:0000313" key="3">
    <source>
        <dbReference type="EMBL" id="MFD2532023.1"/>
    </source>
</evidence>
<dbReference type="SUPFAM" id="SSF55347">
    <property type="entry name" value="Glyceraldehyde-3-phosphate dehydrogenase-like, C-terminal domain"/>
    <property type="match status" value="1"/>
</dbReference>
<dbReference type="Pfam" id="PF01408">
    <property type="entry name" value="GFO_IDH_MocA"/>
    <property type="match status" value="1"/>
</dbReference>
<keyword evidence="4" id="KW-1185">Reference proteome</keyword>
<accession>A0ABW5JH13</accession>
<gene>
    <name evidence="3" type="ORF">ACFSVN_06170</name>
</gene>
<dbReference type="Gene3D" id="3.40.50.720">
    <property type="entry name" value="NAD(P)-binding Rossmann-like Domain"/>
    <property type="match status" value="1"/>
</dbReference>
<evidence type="ECO:0000313" key="4">
    <source>
        <dbReference type="Proteomes" id="UP001597460"/>
    </source>
</evidence>
<dbReference type="Gene3D" id="3.30.360.10">
    <property type="entry name" value="Dihydrodipicolinate Reductase, domain 2"/>
    <property type="match status" value="1"/>
</dbReference>
<dbReference type="RefSeq" id="WP_390300082.1">
    <property type="nucleotide sequence ID" value="NZ_JBHULI010000022.1"/>
</dbReference>
<protein>
    <submittedName>
        <fullName evidence="3">Gfo/Idh/MocA family protein</fullName>
    </submittedName>
</protein>
<dbReference type="InterPro" id="IPR000683">
    <property type="entry name" value="Gfo/Idh/MocA-like_OxRdtase_N"/>
</dbReference>
<feature type="domain" description="GFO/IDH/MocA-like oxidoreductase" evidence="2">
    <location>
        <begin position="136"/>
        <end position="258"/>
    </location>
</feature>
<proteinExistence type="predicted"/>
<dbReference type="PANTHER" id="PTHR43249">
    <property type="entry name" value="UDP-N-ACETYL-2-AMINO-2-DEOXY-D-GLUCURONATE OXIDASE"/>
    <property type="match status" value="1"/>
</dbReference>
<dbReference type="InterPro" id="IPR055170">
    <property type="entry name" value="GFO_IDH_MocA-like_dom"/>
</dbReference>
<sequence>MDPIKFSVIGFGRIGKRHAKIIHEFEHSSLQSVTDIDSDQFSAIGELMIEGHTYSSLQDFIAKDKNTSDVVSICTPNGFHTEYAVKLLNAGYHVVIEKPMGLSKESCLEVIGAQEATGNRVFVVKQNRYSPPSEWMKKVITEGLIGDVLMVQVNCYWNRDERYYKDSTWRGTNDLDGGALFTQFSHFVDLMYWVFGDIKNPTSTIKNFTHPNLVDFDDSGFAQFEFLNGGIGSINYSISCWDKNMESSITVIGSKGSFKVGGQYMNEVEYCHIQNYEMPTLPQTNPPNDYGPFKGSAANHHYVIENIVETLNGISEPTANAFEGMKVVSIIEQIYNAAKK</sequence>